<feature type="binding site" evidence="17">
    <location>
        <position position="149"/>
    </location>
    <ligand>
        <name>Mg(2+)</name>
        <dbReference type="ChEBI" id="CHEBI:18420"/>
    </ligand>
</feature>
<evidence type="ECO:0000256" key="3">
    <source>
        <dbReference type="ARBA" id="ARBA00011245"/>
    </source>
</evidence>
<proteinExistence type="inferred from homology"/>
<evidence type="ECO:0000256" key="12">
    <source>
        <dbReference type="ARBA" id="ARBA00022932"/>
    </source>
</evidence>
<reference evidence="20" key="1">
    <citation type="submission" date="2021-03" db="EMBL/GenBank/DDBJ databases">
        <title>Roseibium sp. CAU 1637 isolated from Incheon.</title>
        <authorList>
            <person name="Kim W."/>
        </authorList>
    </citation>
    <scope>NUCLEOTIDE SEQUENCE</scope>
    <source>
        <strain evidence="20">CAU 1637</strain>
    </source>
</reference>
<dbReference type="GO" id="GO:0003887">
    <property type="term" value="F:DNA-directed DNA polymerase activity"/>
    <property type="evidence" value="ECO:0007669"/>
    <property type="project" value="UniProtKB-UniRule"/>
</dbReference>
<dbReference type="EMBL" id="JAFLNF010000002">
    <property type="protein sequence ID" value="MBO0344746.1"/>
    <property type="molecule type" value="Genomic_DNA"/>
</dbReference>
<keyword evidence="11 17" id="KW-0460">Magnesium</keyword>
<dbReference type="Gene3D" id="1.10.150.20">
    <property type="entry name" value="5' to 3' exonuclease, C-terminal subdomain"/>
    <property type="match status" value="1"/>
</dbReference>
<gene>
    <name evidence="17" type="primary">dinB</name>
    <name evidence="20" type="ORF">J0X15_05910</name>
</gene>
<dbReference type="InterPro" id="IPR043128">
    <property type="entry name" value="Rev_trsase/Diguanyl_cyclase"/>
</dbReference>
<dbReference type="NCBIfam" id="NF002677">
    <property type="entry name" value="PRK02406.1"/>
    <property type="match status" value="1"/>
</dbReference>
<dbReference type="InterPro" id="IPR024728">
    <property type="entry name" value="PolY_HhH_motif"/>
</dbReference>
<dbReference type="Proteomes" id="UP000664779">
    <property type="component" value="Unassembled WGS sequence"/>
</dbReference>
<dbReference type="PANTHER" id="PTHR11076">
    <property type="entry name" value="DNA REPAIR POLYMERASE UMUC / TRANSFERASE FAMILY MEMBER"/>
    <property type="match status" value="1"/>
</dbReference>
<dbReference type="Pfam" id="PF00817">
    <property type="entry name" value="IMS"/>
    <property type="match status" value="1"/>
</dbReference>
<dbReference type="PROSITE" id="PS50173">
    <property type="entry name" value="UMUC"/>
    <property type="match status" value="1"/>
</dbReference>
<dbReference type="HAMAP" id="MF_01113">
    <property type="entry name" value="DNApol_IV"/>
    <property type="match status" value="1"/>
</dbReference>
<dbReference type="FunFam" id="3.30.1490.100:FF:000004">
    <property type="entry name" value="DNA polymerase IV"/>
    <property type="match status" value="1"/>
</dbReference>
<dbReference type="GO" id="GO:0042276">
    <property type="term" value="P:error-prone translesion synthesis"/>
    <property type="evidence" value="ECO:0007669"/>
    <property type="project" value="TreeGrafter"/>
</dbReference>
<dbReference type="InterPro" id="IPR022880">
    <property type="entry name" value="DNApol_IV"/>
</dbReference>
<evidence type="ECO:0000313" key="21">
    <source>
        <dbReference type="Proteomes" id="UP000664779"/>
    </source>
</evidence>
<protein>
    <recommendedName>
        <fullName evidence="17">DNA polymerase IV</fullName>
        <shortName evidence="17">Pol IV</shortName>
        <ecNumber evidence="17">2.7.7.7</ecNumber>
    </recommendedName>
</protein>
<dbReference type="Gene3D" id="3.30.1490.100">
    <property type="entry name" value="DNA polymerase, Y-family, little finger domain"/>
    <property type="match status" value="1"/>
</dbReference>
<evidence type="ECO:0000256" key="18">
    <source>
        <dbReference type="SAM" id="MobiDB-lite"/>
    </source>
</evidence>
<dbReference type="Pfam" id="PF11799">
    <property type="entry name" value="IMS_C"/>
    <property type="match status" value="1"/>
</dbReference>
<evidence type="ECO:0000256" key="6">
    <source>
        <dbReference type="ARBA" id="ARBA00022679"/>
    </source>
</evidence>
<feature type="compositionally biased region" description="Basic and acidic residues" evidence="18">
    <location>
        <begin position="402"/>
        <end position="444"/>
    </location>
</feature>
<dbReference type="InterPro" id="IPR043502">
    <property type="entry name" value="DNA/RNA_pol_sf"/>
</dbReference>
<evidence type="ECO:0000256" key="9">
    <source>
        <dbReference type="ARBA" id="ARBA00022723"/>
    </source>
</evidence>
<comment type="function">
    <text evidence="15 17">Poorly processive, error-prone DNA polymerase involved in untargeted mutagenesis. Copies undamaged DNA at stalled replication forks, which arise in vivo from mismatched or misaligned primer ends. These misaligned primers can be extended by PolIV. Exhibits no 3'-5' exonuclease (proofreading) activity. May be involved in translesional synthesis, in conjunction with the beta clamp from PolIII.</text>
</comment>
<comment type="subunit">
    <text evidence="3 17">Monomer.</text>
</comment>
<comment type="cofactor">
    <cofactor evidence="17">
        <name>Mg(2+)</name>
        <dbReference type="ChEBI" id="CHEBI:18420"/>
    </cofactor>
    <text evidence="17">Binds 2 magnesium ions per subunit.</text>
</comment>
<keyword evidence="5 17" id="KW-0963">Cytoplasm</keyword>
<dbReference type="GO" id="GO:0006261">
    <property type="term" value="P:DNA-templated DNA replication"/>
    <property type="evidence" value="ECO:0007669"/>
    <property type="project" value="UniProtKB-UniRule"/>
</dbReference>
<dbReference type="InterPro" id="IPR036775">
    <property type="entry name" value="DNA_pol_Y-fam_lit_finger_sf"/>
</dbReference>
<keyword evidence="21" id="KW-1185">Reference proteome</keyword>
<comment type="similarity">
    <text evidence="2 17">Belongs to the DNA polymerase type-Y family.</text>
</comment>
<keyword evidence="14 17" id="KW-0234">DNA repair</keyword>
<dbReference type="AlphaFoldDB" id="A0A939EMV3"/>
<dbReference type="EC" id="2.7.7.7" evidence="17"/>
<sequence length="458" mass="50774">MTLVSSAPSVSETSPQALCRDCCQRVRPRRQRCPSCGSSRLLQHPELFSLTIAHVDCDAFYASVEKRDNPDLIDQPVIVGGGQRGVVSTCCYIARIYGVRSAMPMFKALEACPDAVVVKPNMEKYAEVGQNIRERMRALTPLVEPISIDEAFLDLTGTEQLHHASAAETLVRFARAIEEDLKITVSVGLAANKFLAKLASDLDKPRGFSVIGAAEAKTYLADMPVGKIWGVGKVLRDTLARDGLTTIGQLQLMDPTDLARRYGAMGIRLATLSHGRDDRKVTPERPTKSVSAETTFNSDISRLEVLRPILLDLSEKVSRRMKAADHAGRTVTLKLKTADFKTITRSRQLADPTQLADRLFRAGDNLLEREVDGQRRFRLIGIGLSDLSSPDNADPQDLVDQDADRRKNAELAMDRVREKYGKTAVERGLSHQSRKERDKLREDQPEGQASSVNKRRPE</sequence>
<keyword evidence="4 17" id="KW-0515">Mutator protein</keyword>
<dbReference type="RefSeq" id="WP_206938896.1">
    <property type="nucleotide sequence ID" value="NZ_JAFLNF010000002.1"/>
</dbReference>
<evidence type="ECO:0000256" key="11">
    <source>
        <dbReference type="ARBA" id="ARBA00022842"/>
    </source>
</evidence>
<dbReference type="InterPro" id="IPR017961">
    <property type="entry name" value="DNA_pol_Y-fam_little_finger"/>
</dbReference>
<keyword evidence="6 17" id="KW-0808">Transferase</keyword>
<dbReference type="CDD" id="cd03586">
    <property type="entry name" value="PolY_Pol_IV_kappa"/>
    <property type="match status" value="1"/>
</dbReference>
<evidence type="ECO:0000256" key="15">
    <source>
        <dbReference type="ARBA" id="ARBA00025589"/>
    </source>
</evidence>
<comment type="subcellular location">
    <subcellularLocation>
        <location evidence="1 17">Cytoplasm</location>
    </subcellularLocation>
</comment>
<keyword evidence="7 17" id="KW-0548">Nucleotidyltransferase</keyword>
<accession>A0A939EMV3</accession>
<evidence type="ECO:0000256" key="17">
    <source>
        <dbReference type="HAMAP-Rule" id="MF_01113"/>
    </source>
</evidence>
<feature type="domain" description="UmuC" evidence="19">
    <location>
        <begin position="52"/>
        <end position="232"/>
    </location>
</feature>
<keyword evidence="13 17" id="KW-0238">DNA-binding</keyword>
<dbReference type="InterPro" id="IPR001126">
    <property type="entry name" value="UmuC"/>
</dbReference>
<dbReference type="GO" id="GO:0009432">
    <property type="term" value="P:SOS response"/>
    <property type="evidence" value="ECO:0007669"/>
    <property type="project" value="TreeGrafter"/>
</dbReference>
<dbReference type="SUPFAM" id="SSF56672">
    <property type="entry name" value="DNA/RNA polymerases"/>
    <property type="match status" value="1"/>
</dbReference>
<dbReference type="Gene3D" id="3.30.70.270">
    <property type="match status" value="1"/>
</dbReference>
<organism evidence="20 21">
    <name type="scientific">Roseibium limicola</name>
    <dbReference type="NCBI Taxonomy" id="2816037"/>
    <lineage>
        <taxon>Bacteria</taxon>
        <taxon>Pseudomonadati</taxon>
        <taxon>Pseudomonadota</taxon>
        <taxon>Alphaproteobacteria</taxon>
        <taxon>Hyphomicrobiales</taxon>
        <taxon>Stappiaceae</taxon>
        <taxon>Roseibium</taxon>
    </lineage>
</organism>
<dbReference type="FunFam" id="3.40.1170.60:FF:000001">
    <property type="entry name" value="DNA polymerase IV"/>
    <property type="match status" value="1"/>
</dbReference>
<dbReference type="Gene3D" id="3.40.1170.60">
    <property type="match status" value="1"/>
</dbReference>
<keyword evidence="10 17" id="KW-0227">DNA damage</keyword>
<dbReference type="GO" id="GO:0005829">
    <property type="term" value="C:cytosol"/>
    <property type="evidence" value="ECO:0007669"/>
    <property type="project" value="TreeGrafter"/>
</dbReference>
<name>A0A939EMV3_9HYPH</name>
<evidence type="ECO:0000256" key="8">
    <source>
        <dbReference type="ARBA" id="ARBA00022705"/>
    </source>
</evidence>
<feature type="site" description="Substrate discrimination" evidence="17">
    <location>
        <position position="61"/>
    </location>
</feature>
<dbReference type="PANTHER" id="PTHR11076:SF33">
    <property type="entry name" value="DNA POLYMERASE KAPPA"/>
    <property type="match status" value="1"/>
</dbReference>
<comment type="caution">
    <text evidence="20">The sequence shown here is derived from an EMBL/GenBank/DDBJ whole genome shotgun (WGS) entry which is preliminary data.</text>
</comment>
<evidence type="ECO:0000256" key="5">
    <source>
        <dbReference type="ARBA" id="ARBA00022490"/>
    </source>
</evidence>
<dbReference type="NCBIfam" id="NF002751">
    <property type="entry name" value="PRK02794.1"/>
    <property type="match status" value="1"/>
</dbReference>
<feature type="region of interest" description="Disordered" evidence="18">
    <location>
        <begin position="384"/>
        <end position="458"/>
    </location>
</feature>
<evidence type="ECO:0000256" key="1">
    <source>
        <dbReference type="ARBA" id="ARBA00004496"/>
    </source>
</evidence>
<evidence type="ECO:0000256" key="13">
    <source>
        <dbReference type="ARBA" id="ARBA00023125"/>
    </source>
</evidence>
<dbReference type="GO" id="GO:0000287">
    <property type="term" value="F:magnesium ion binding"/>
    <property type="evidence" value="ECO:0007669"/>
    <property type="project" value="UniProtKB-UniRule"/>
</dbReference>
<dbReference type="Pfam" id="PF11798">
    <property type="entry name" value="IMS_HHH"/>
    <property type="match status" value="1"/>
</dbReference>
<evidence type="ECO:0000256" key="16">
    <source>
        <dbReference type="ARBA" id="ARBA00049244"/>
    </source>
</evidence>
<feature type="active site" evidence="17">
    <location>
        <position position="150"/>
    </location>
</feature>
<dbReference type="SUPFAM" id="SSF100879">
    <property type="entry name" value="Lesion bypass DNA polymerase (Y-family), little finger domain"/>
    <property type="match status" value="1"/>
</dbReference>
<keyword evidence="9 17" id="KW-0479">Metal-binding</keyword>
<evidence type="ECO:0000313" key="20">
    <source>
        <dbReference type="EMBL" id="MBO0344746.1"/>
    </source>
</evidence>
<dbReference type="InterPro" id="IPR050116">
    <property type="entry name" value="DNA_polymerase-Y"/>
</dbReference>
<evidence type="ECO:0000256" key="10">
    <source>
        <dbReference type="ARBA" id="ARBA00022763"/>
    </source>
</evidence>
<keyword evidence="8 17" id="KW-0235">DNA replication</keyword>
<evidence type="ECO:0000256" key="7">
    <source>
        <dbReference type="ARBA" id="ARBA00022695"/>
    </source>
</evidence>
<dbReference type="GO" id="GO:0006281">
    <property type="term" value="P:DNA repair"/>
    <property type="evidence" value="ECO:0007669"/>
    <property type="project" value="UniProtKB-UniRule"/>
</dbReference>
<evidence type="ECO:0000256" key="4">
    <source>
        <dbReference type="ARBA" id="ARBA00022457"/>
    </source>
</evidence>
<dbReference type="GO" id="GO:0003684">
    <property type="term" value="F:damaged DNA binding"/>
    <property type="evidence" value="ECO:0007669"/>
    <property type="project" value="InterPro"/>
</dbReference>
<keyword evidence="12 17" id="KW-0239">DNA-directed DNA polymerase</keyword>
<feature type="binding site" evidence="17">
    <location>
        <position position="56"/>
    </location>
    <ligand>
        <name>Mg(2+)</name>
        <dbReference type="ChEBI" id="CHEBI:18420"/>
    </ligand>
</feature>
<evidence type="ECO:0000256" key="14">
    <source>
        <dbReference type="ARBA" id="ARBA00023204"/>
    </source>
</evidence>
<evidence type="ECO:0000256" key="2">
    <source>
        <dbReference type="ARBA" id="ARBA00010945"/>
    </source>
</evidence>
<comment type="catalytic activity">
    <reaction evidence="16 17">
        <text>DNA(n) + a 2'-deoxyribonucleoside 5'-triphosphate = DNA(n+1) + diphosphate</text>
        <dbReference type="Rhea" id="RHEA:22508"/>
        <dbReference type="Rhea" id="RHEA-COMP:17339"/>
        <dbReference type="Rhea" id="RHEA-COMP:17340"/>
        <dbReference type="ChEBI" id="CHEBI:33019"/>
        <dbReference type="ChEBI" id="CHEBI:61560"/>
        <dbReference type="ChEBI" id="CHEBI:173112"/>
        <dbReference type="EC" id="2.7.7.7"/>
    </reaction>
</comment>
<evidence type="ECO:0000259" key="19">
    <source>
        <dbReference type="PROSITE" id="PS50173"/>
    </source>
</evidence>